<evidence type="ECO:0000313" key="6">
    <source>
        <dbReference type="Proteomes" id="UP000242501"/>
    </source>
</evidence>
<reference evidence="6" key="1">
    <citation type="submission" date="2016-09" db="EMBL/GenBank/DDBJ databases">
        <authorList>
            <person name="Varghese N."/>
            <person name="Submissions S."/>
        </authorList>
    </citation>
    <scope>NUCLEOTIDE SEQUENCE [LARGE SCALE GENOMIC DNA]</scope>
    <source>
        <strain evidence="6">ANC 4422</strain>
    </source>
</reference>
<protein>
    <submittedName>
        <fullName evidence="5">TatD DNase family protein</fullName>
    </submittedName>
</protein>
<dbReference type="GO" id="GO:0046872">
    <property type="term" value="F:metal ion binding"/>
    <property type="evidence" value="ECO:0007669"/>
    <property type="project" value="UniProtKB-KW"/>
</dbReference>
<dbReference type="PROSITE" id="PS01137">
    <property type="entry name" value="TATD_1"/>
    <property type="match status" value="1"/>
</dbReference>
<feature type="binding site" evidence="4">
    <location>
        <position position="7"/>
    </location>
    <ligand>
        <name>a divalent metal cation</name>
        <dbReference type="ChEBI" id="CHEBI:60240"/>
        <label>1</label>
    </ligand>
</feature>
<name>A0A1G6J5F6_9GAMM</name>
<dbReference type="InterPro" id="IPR032466">
    <property type="entry name" value="Metal_Hydrolase"/>
</dbReference>
<dbReference type="PANTHER" id="PTHR46124:SF3">
    <property type="entry name" value="HYDROLASE"/>
    <property type="match status" value="1"/>
</dbReference>
<proteinExistence type="inferred from homology"/>
<dbReference type="PIRSF" id="PIRSF005902">
    <property type="entry name" value="DNase_TatD"/>
    <property type="match status" value="1"/>
</dbReference>
<dbReference type="GO" id="GO:0016788">
    <property type="term" value="F:hydrolase activity, acting on ester bonds"/>
    <property type="evidence" value="ECO:0007669"/>
    <property type="project" value="InterPro"/>
</dbReference>
<keyword evidence="2 4" id="KW-0479">Metal-binding</keyword>
<sequence>MKLFDTHTHFDVSDFDTDREALARDAKQRGVEALVLIGITRQRFDILWQTHQWLLARSDIFPKSYFAPGLHPFYIEQHQKDDLQTLEDYLAQKECVAIGEIGLDTFLKQHREPNVYDQQKYFFNAQLALATQYNKPVLLHIRKAHAEVLKIIKMQRFTNGGIAHAFSGGVEEAKAFIKLGFKLGITGQITNLNAKKLHRTVHAVGLEHLVIETDCPDMTPLCCQQSNTSHTRNVPANLTYVCQSLAETLNLDLDTVTHQLWQNTMSALKVSDA</sequence>
<feature type="binding site" evidence="4">
    <location>
        <position position="214"/>
    </location>
    <ligand>
        <name>a divalent metal cation</name>
        <dbReference type="ChEBI" id="CHEBI:60240"/>
        <label>1</label>
    </ligand>
</feature>
<feature type="binding site" evidence="4">
    <location>
        <position position="100"/>
    </location>
    <ligand>
        <name>a divalent metal cation</name>
        <dbReference type="ChEBI" id="CHEBI:60240"/>
        <label>1</label>
    </ligand>
</feature>
<evidence type="ECO:0000256" key="1">
    <source>
        <dbReference type="ARBA" id="ARBA00009275"/>
    </source>
</evidence>
<gene>
    <name evidence="5" type="ORF">SAMN05421733_11025</name>
</gene>
<feature type="binding site" evidence="4">
    <location>
        <position position="140"/>
    </location>
    <ligand>
        <name>a divalent metal cation</name>
        <dbReference type="ChEBI" id="CHEBI:60240"/>
        <label>2</label>
    </ligand>
</feature>
<dbReference type="PANTHER" id="PTHR46124">
    <property type="entry name" value="D-AMINOACYL-TRNA DEACYLASE"/>
    <property type="match status" value="1"/>
</dbReference>
<accession>A0A1G6J5F6</accession>
<dbReference type="STRING" id="1219383.SAMN05421733_11025"/>
<keyword evidence="6" id="KW-1185">Reference proteome</keyword>
<dbReference type="RefSeq" id="WP_092749376.1">
    <property type="nucleotide sequence ID" value="NZ_FMYL01000010.1"/>
</dbReference>
<dbReference type="AlphaFoldDB" id="A0A1G6J5F6"/>
<keyword evidence="3" id="KW-0378">Hydrolase</keyword>
<dbReference type="Gene3D" id="3.20.20.140">
    <property type="entry name" value="Metal-dependent hydrolases"/>
    <property type="match status" value="1"/>
</dbReference>
<feature type="binding site" evidence="4">
    <location>
        <position position="9"/>
    </location>
    <ligand>
        <name>a divalent metal cation</name>
        <dbReference type="ChEBI" id="CHEBI:60240"/>
        <label>1</label>
    </ligand>
</feature>
<dbReference type="InterPro" id="IPR001130">
    <property type="entry name" value="TatD-like"/>
</dbReference>
<comment type="similarity">
    <text evidence="1">Belongs to the metallo-dependent hydrolases superfamily. TatD-type hydrolase family.</text>
</comment>
<evidence type="ECO:0000256" key="3">
    <source>
        <dbReference type="ARBA" id="ARBA00022801"/>
    </source>
</evidence>
<organism evidence="5 6">
    <name type="scientific">Acinetobacter boissieri</name>
    <dbReference type="NCBI Taxonomy" id="1219383"/>
    <lineage>
        <taxon>Bacteria</taxon>
        <taxon>Pseudomonadati</taxon>
        <taxon>Pseudomonadota</taxon>
        <taxon>Gammaproteobacteria</taxon>
        <taxon>Moraxellales</taxon>
        <taxon>Moraxellaceae</taxon>
        <taxon>Acinetobacter</taxon>
    </lineage>
</organism>
<evidence type="ECO:0000313" key="5">
    <source>
        <dbReference type="EMBL" id="SDC13988.1"/>
    </source>
</evidence>
<evidence type="ECO:0000256" key="2">
    <source>
        <dbReference type="ARBA" id="ARBA00022723"/>
    </source>
</evidence>
<dbReference type="OrthoDB" id="9810005at2"/>
<dbReference type="GO" id="GO:0005829">
    <property type="term" value="C:cytosol"/>
    <property type="evidence" value="ECO:0007669"/>
    <property type="project" value="TreeGrafter"/>
</dbReference>
<dbReference type="InterPro" id="IPR018228">
    <property type="entry name" value="DNase_TatD-rel_CS"/>
</dbReference>
<evidence type="ECO:0000256" key="4">
    <source>
        <dbReference type="PIRSR" id="PIRSR005902-1"/>
    </source>
</evidence>
<dbReference type="CDD" id="cd01310">
    <property type="entry name" value="TatD_DNAse"/>
    <property type="match status" value="1"/>
</dbReference>
<dbReference type="EMBL" id="FMYL01000010">
    <property type="protein sequence ID" value="SDC13988.1"/>
    <property type="molecule type" value="Genomic_DNA"/>
</dbReference>
<dbReference type="SUPFAM" id="SSF51556">
    <property type="entry name" value="Metallo-dependent hydrolases"/>
    <property type="match status" value="1"/>
</dbReference>
<feature type="binding site" evidence="4">
    <location>
        <position position="164"/>
    </location>
    <ligand>
        <name>a divalent metal cation</name>
        <dbReference type="ChEBI" id="CHEBI:60240"/>
        <label>2</label>
    </ligand>
</feature>
<dbReference type="Pfam" id="PF01026">
    <property type="entry name" value="TatD_DNase"/>
    <property type="match status" value="1"/>
</dbReference>
<dbReference type="Proteomes" id="UP000242501">
    <property type="component" value="Unassembled WGS sequence"/>
</dbReference>
<dbReference type="FunFam" id="3.20.20.140:FF:000005">
    <property type="entry name" value="TatD family hydrolase"/>
    <property type="match status" value="1"/>
</dbReference>